<evidence type="ECO:0008006" key="3">
    <source>
        <dbReference type="Google" id="ProtNLM"/>
    </source>
</evidence>
<name>A0ABS9U1N6_9MICC</name>
<organism evidence="1 2">
    <name type="scientific">Sinomonas terrae</name>
    <dbReference type="NCBI Taxonomy" id="2908838"/>
    <lineage>
        <taxon>Bacteria</taxon>
        <taxon>Bacillati</taxon>
        <taxon>Actinomycetota</taxon>
        <taxon>Actinomycetes</taxon>
        <taxon>Micrococcales</taxon>
        <taxon>Micrococcaceae</taxon>
        <taxon>Sinomonas</taxon>
    </lineage>
</organism>
<dbReference type="EMBL" id="JAKZBV010000001">
    <property type="protein sequence ID" value="MCH6470609.1"/>
    <property type="molecule type" value="Genomic_DNA"/>
</dbReference>
<dbReference type="RefSeq" id="WP_156144116.1">
    <property type="nucleotide sequence ID" value="NZ_JAKZBV010000001.1"/>
</dbReference>
<sequence length="58" mass="6384">MSEEAVPSVDLGRLEGLVERLEEAAVALAASEGKLVRTLEAMRERDRAAAFDAWRRGQ</sequence>
<comment type="caution">
    <text evidence="1">The sequence shown here is derived from an EMBL/GenBank/DDBJ whole genome shotgun (WGS) entry which is preliminary data.</text>
</comment>
<evidence type="ECO:0000313" key="2">
    <source>
        <dbReference type="Proteomes" id="UP001202922"/>
    </source>
</evidence>
<dbReference type="Proteomes" id="UP001202922">
    <property type="component" value="Unassembled WGS sequence"/>
</dbReference>
<keyword evidence="2" id="KW-1185">Reference proteome</keyword>
<reference evidence="1 2" key="1">
    <citation type="submission" date="2022-03" db="EMBL/GenBank/DDBJ databases">
        <title>Sinomonas sp. isolated from a soil.</title>
        <authorList>
            <person name="Han J."/>
            <person name="Kim D.-U."/>
        </authorList>
    </citation>
    <scope>NUCLEOTIDE SEQUENCE [LARGE SCALE GENOMIC DNA]</scope>
    <source>
        <strain evidence="1 2">5-5</strain>
    </source>
</reference>
<accession>A0ABS9U1N6</accession>
<evidence type="ECO:0000313" key="1">
    <source>
        <dbReference type="EMBL" id="MCH6470609.1"/>
    </source>
</evidence>
<proteinExistence type="predicted"/>
<protein>
    <recommendedName>
        <fullName evidence="3">HNH endonuclease</fullName>
    </recommendedName>
</protein>
<gene>
    <name evidence="1" type="ORF">L0M17_11595</name>
</gene>